<dbReference type="Proteomes" id="UP000515908">
    <property type="component" value="Chromosome 06"/>
</dbReference>
<dbReference type="PANTHER" id="PTHR23249">
    <property type="entry name" value="TRAFFICKING PROTEIN PARTICLE COMPLEX SUBUNIT"/>
    <property type="match status" value="1"/>
</dbReference>
<comment type="similarity">
    <text evidence="6">Belongs to the TRAPP small subunits family. TRAPPC4 subfamily.</text>
</comment>
<dbReference type="Gene3D" id="3.30.450.70">
    <property type="match status" value="1"/>
</dbReference>
<gene>
    <name evidence="9" type="ORF">ADEAN_000357500</name>
</gene>
<feature type="region of interest" description="Disordered" evidence="8">
    <location>
        <begin position="149"/>
        <end position="180"/>
    </location>
</feature>
<evidence type="ECO:0000256" key="6">
    <source>
        <dbReference type="ARBA" id="ARBA00038179"/>
    </source>
</evidence>
<keyword evidence="2 7" id="KW-0813">Transport</keyword>
<dbReference type="AlphaFoldDB" id="A0A7G2CB34"/>
<evidence type="ECO:0000256" key="2">
    <source>
        <dbReference type="ARBA" id="ARBA00022448"/>
    </source>
</evidence>
<dbReference type="PANTHER" id="PTHR23249:SF15">
    <property type="entry name" value="TRAFFICKING PROTEIN PARTICLE COMPLEX SUBUNIT 4"/>
    <property type="match status" value="1"/>
</dbReference>
<sequence length="180" mass="19772">MVVHLLWMINQSGQLIARTPFTEPALLGELGTNADLQLTVSSVLFSTYGMSQELTPNASPIDCAGMNLIECEEHSIHIYETPTLVKIVLFTDKGTTHCRPLFRELYVAYVDYAVKNPFHVVDEAGIGQPIRVSVFSSAIRSIVGRYNSSSNNNSVSGRPPVLTSSSTGVTPRRPCMREAR</sequence>
<evidence type="ECO:0000256" key="4">
    <source>
        <dbReference type="ARBA" id="ARBA00022892"/>
    </source>
</evidence>
<evidence type="ECO:0000313" key="9">
    <source>
        <dbReference type="EMBL" id="CAD2216114.1"/>
    </source>
</evidence>
<protein>
    <recommendedName>
        <fullName evidence="7">Trafficking protein particle complex subunit</fullName>
    </recommendedName>
</protein>
<accession>A0A7G2CB34</accession>
<dbReference type="VEuPathDB" id="TriTrypDB:ADEAN_000357500"/>
<evidence type="ECO:0000256" key="3">
    <source>
        <dbReference type="ARBA" id="ARBA00022824"/>
    </source>
</evidence>
<keyword evidence="4 7" id="KW-0931">ER-Golgi transport</keyword>
<dbReference type="EMBL" id="LR877150">
    <property type="protein sequence ID" value="CAD2216114.1"/>
    <property type="molecule type" value="Genomic_DNA"/>
</dbReference>
<evidence type="ECO:0000256" key="8">
    <source>
        <dbReference type="SAM" id="MobiDB-lite"/>
    </source>
</evidence>
<name>A0A7G2CB34_9TRYP</name>
<keyword evidence="3 7" id="KW-0256">Endoplasmic reticulum</keyword>
<organism evidence="9 10">
    <name type="scientific">Angomonas deanei</name>
    <dbReference type="NCBI Taxonomy" id="59799"/>
    <lineage>
        <taxon>Eukaryota</taxon>
        <taxon>Discoba</taxon>
        <taxon>Euglenozoa</taxon>
        <taxon>Kinetoplastea</taxon>
        <taxon>Metakinetoplastina</taxon>
        <taxon>Trypanosomatida</taxon>
        <taxon>Trypanosomatidae</taxon>
        <taxon>Strigomonadinae</taxon>
        <taxon>Angomonas</taxon>
    </lineage>
</organism>
<dbReference type="GO" id="GO:0030008">
    <property type="term" value="C:TRAPP complex"/>
    <property type="evidence" value="ECO:0007669"/>
    <property type="project" value="UniProtKB-UniRule"/>
</dbReference>
<evidence type="ECO:0000256" key="5">
    <source>
        <dbReference type="ARBA" id="ARBA00023034"/>
    </source>
</evidence>
<dbReference type="Pfam" id="PF04099">
    <property type="entry name" value="Sybindin"/>
    <property type="match status" value="1"/>
</dbReference>
<dbReference type="SUPFAM" id="SSF64356">
    <property type="entry name" value="SNARE-like"/>
    <property type="match status" value="1"/>
</dbReference>
<evidence type="ECO:0000313" key="10">
    <source>
        <dbReference type="Proteomes" id="UP000515908"/>
    </source>
</evidence>
<comment type="subunit">
    <text evidence="7">Part of the multisubunit transport protein particle (TRAPP) complex.</text>
</comment>
<dbReference type="GO" id="GO:0005783">
    <property type="term" value="C:endoplasmic reticulum"/>
    <property type="evidence" value="ECO:0007669"/>
    <property type="project" value="UniProtKB-SubCell"/>
</dbReference>
<dbReference type="InterPro" id="IPR011012">
    <property type="entry name" value="Longin-like_dom_sf"/>
</dbReference>
<keyword evidence="10" id="KW-1185">Reference proteome</keyword>
<dbReference type="GO" id="GO:0005794">
    <property type="term" value="C:Golgi apparatus"/>
    <property type="evidence" value="ECO:0007669"/>
    <property type="project" value="UniProtKB-SubCell"/>
</dbReference>
<dbReference type="InterPro" id="IPR007233">
    <property type="entry name" value="TRAPPC"/>
</dbReference>
<comment type="subcellular location">
    <subcellularLocation>
        <location evidence="7">Endoplasmic reticulum</location>
    </subcellularLocation>
    <subcellularLocation>
        <location evidence="7">Golgi apparatus</location>
        <location evidence="7">cis-Golgi network</location>
    </subcellularLocation>
    <subcellularLocation>
        <location evidence="1">Golgi apparatus</location>
    </subcellularLocation>
</comment>
<keyword evidence="5 7" id="KW-0333">Golgi apparatus</keyword>
<dbReference type="GO" id="GO:0006888">
    <property type="term" value="P:endoplasmic reticulum to Golgi vesicle-mediated transport"/>
    <property type="evidence" value="ECO:0007669"/>
    <property type="project" value="UniProtKB-UniRule"/>
</dbReference>
<reference evidence="9 10" key="1">
    <citation type="submission" date="2020-08" db="EMBL/GenBank/DDBJ databases">
        <authorList>
            <person name="Newling K."/>
            <person name="Davey J."/>
            <person name="Forrester S."/>
        </authorList>
    </citation>
    <scope>NUCLEOTIDE SEQUENCE [LARGE SCALE GENOMIC DNA]</scope>
    <source>
        <strain evidence="10">Crithidia deanei Carvalho (ATCC PRA-265)</strain>
    </source>
</reference>
<evidence type="ECO:0000256" key="1">
    <source>
        <dbReference type="ARBA" id="ARBA00004555"/>
    </source>
</evidence>
<dbReference type="SMART" id="SM01399">
    <property type="entry name" value="Sybindin"/>
    <property type="match status" value="1"/>
</dbReference>
<evidence type="ECO:0000256" key="7">
    <source>
        <dbReference type="RuleBase" id="RU366065"/>
    </source>
</evidence>
<proteinExistence type="inferred from homology"/>
<dbReference type="OrthoDB" id="246406at2759"/>